<dbReference type="EMBL" id="JABSTR010000009">
    <property type="protein sequence ID" value="KAH9378758.1"/>
    <property type="molecule type" value="Genomic_DNA"/>
</dbReference>
<proteinExistence type="predicted"/>
<name>A0A9J6GJU6_HAELO</name>
<comment type="caution">
    <text evidence="1">The sequence shown here is derived from an EMBL/GenBank/DDBJ whole genome shotgun (WGS) entry which is preliminary data.</text>
</comment>
<dbReference type="VEuPathDB" id="VectorBase:HLOH_052179"/>
<evidence type="ECO:0000313" key="2">
    <source>
        <dbReference type="Proteomes" id="UP000821853"/>
    </source>
</evidence>
<gene>
    <name evidence="1" type="ORF">HPB48_017570</name>
</gene>
<protein>
    <submittedName>
        <fullName evidence="1">Uncharacterized protein</fullName>
    </submittedName>
</protein>
<organism evidence="1 2">
    <name type="scientific">Haemaphysalis longicornis</name>
    <name type="common">Bush tick</name>
    <dbReference type="NCBI Taxonomy" id="44386"/>
    <lineage>
        <taxon>Eukaryota</taxon>
        <taxon>Metazoa</taxon>
        <taxon>Ecdysozoa</taxon>
        <taxon>Arthropoda</taxon>
        <taxon>Chelicerata</taxon>
        <taxon>Arachnida</taxon>
        <taxon>Acari</taxon>
        <taxon>Parasitiformes</taxon>
        <taxon>Ixodida</taxon>
        <taxon>Ixodoidea</taxon>
        <taxon>Ixodidae</taxon>
        <taxon>Haemaphysalinae</taxon>
        <taxon>Haemaphysalis</taxon>
    </lineage>
</organism>
<sequence>MALTDKHSNDSGVSFLDAAEYVGGSRYALAVGNIAGATRSSVSINCVETQDAQEVAIALALSNQGCATCPHRLAPSSTELWRRGYLNRSFLYPRARRPS</sequence>
<reference evidence="1 2" key="1">
    <citation type="journal article" date="2020" name="Cell">
        <title>Large-Scale Comparative Analyses of Tick Genomes Elucidate Their Genetic Diversity and Vector Capacities.</title>
        <authorList>
            <consortium name="Tick Genome and Microbiome Consortium (TIGMIC)"/>
            <person name="Jia N."/>
            <person name="Wang J."/>
            <person name="Shi W."/>
            <person name="Du L."/>
            <person name="Sun Y."/>
            <person name="Zhan W."/>
            <person name="Jiang J.F."/>
            <person name="Wang Q."/>
            <person name="Zhang B."/>
            <person name="Ji P."/>
            <person name="Bell-Sakyi L."/>
            <person name="Cui X.M."/>
            <person name="Yuan T.T."/>
            <person name="Jiang B.G."/>
            <person name="Yang W.F."/>
            <person name="Lam T.T."/>
            <person name="Chang Q.C."/>
            <person name="Ding S.J."/>
            <person name="Wang X.J."/>
            <person name="Zhu J.G."/>
            <person name="Ruan X.D."/>
            <person name="Zhao L."/>
            <person name="Wei J.T."/>
            <person name="Ye R.Z."/>
            <person name="Que T.C."/>
            <person name="Du C.H."/>
            <person name="Zhou Y.H."/>
            <person name="Cheng J.X."/>
            <person name="Dai P.F."/>
            <person name="Guo W.B."/>
            <person name="Han X.H."/>
            <person name="Huang E.J."/>
            <person name="Li L.F."/>
            <person name="Wei W."/>
            <person name="Gao Y.C."/>
            <person name="Liu J.Z."/>
            <person name="Shao H.Z."/>
            <person name="Wang X."/>
            <person name="Wang C.C."/>
            <person name="Yang T.C."/>
            <person name="Huo Q.B."/>
            <person name="Li W."/>
            <person name="Chen H.Y."/>
            <person name="Chen S.E."/>
            <person name="Zhou L.G."/>
            <person name="Ni X.B."/>
            <person name="Tian J.H."/>
            <person name="Sheng Y."/>
            <person name="Liu T."/>
            <person name="Pan Y.S."/>
            <person name="Xia L.Y."/>
            <person name="Li J."/>
            <person name="Zhao F."/>
            <person name="Cao W.C."/>
        </authorList>
    </citation>
    <scope>NUCLEOTIDE SEQUENCE [LARGE SCALE GENOMIC DNA]</scope>
    <source>
        <strain evidence="1">HaeL-2018</strain>
    </source>
</reference>
<evidence type="ECO:0000313" key="1">
    <source>
        <dbReference type="EMBL" id="KAH9378758.1"/>
    </source>
</evidence>
<dbReference type="Proteomes" id="UP000821853">
    <property type="component" value="Unassembled WGS sequence"/>
</dbReference>
<keyword evidence="2" id="KW-1185">Reference proteome</keyword>
<accession>A0A9J6GJU6</accession>
<dbReference type="AlphaFoldDB" id="A0A9J6GJU6"/>